<accession>A0A0C3BH12</accession>
<dbReference type="InterPro" id="IPR000719">
    <property type="entry name" value="Prot_kinase_dom"/>
</dbReference>
<reference evidence="5" key="2">
    <citation type="submission" date="2015-01" db="EMBL/GenBank/DDBJ databases">
        <title>Evolutionary Origins and Diversification of the Mycorrhizal Mutualists.</title>
        <authorList>
            <consortium name="DOE Joint Genome Institute"/>
            <consortium name="Mycorrhizal Genomics Consortium"/>
            <person name="Kohler A."/>
            <person name="Kuo A."/>
            <person name="Nagy L.G."/>
            <person name="Floudas D."/>
            <person name="Copeland A."/>
            <person name="Barry K.W."/>
            <person name="Cichocki N."/>
            <person name="Veneault-Fourrey C."/>
            <person name="LaButti K."/>
            <person name="Lindquist E.A."/>
            <person name="Lipzen A."/>
            <person name="Lundell T."/>
            <person name="Morin E."/>
            <person name="Murat C."/>
            <person name="Riley R."/>
            <person name="Ohm R."/>
            <person name="Sun H."/>
            <person name="Tunlid A."/>
            <person name="Henrissat B."/>
            <person name="Grigoriev I.V."/>
            <person name="Hibbett D.S."/>
            <person name="Martin F."/>
        </authorList>
    </citation>
    <scope>NUCLEOTIDE SEQUENCE [LARGE SCALE GENOMIC DNA]</scope>
    <source>
        <strain evidence="5">F 1598</strain>
    </source>
</reference>
<keyword evidence="2" id="KW-0067">ATP-binding</keyword>
<protein>
    <recommendedName>
        <fullName evidence="3">Protein kinase domain-containing protein</fullName>
    </recommendedName>
</protein>
<dbReference type="InParanoid" id="A0A0C3BH12"/>
<dbReference type="PROSITE" id="PS50011">
    <property type="entry name" value="PROTEIN_KINASE_DOM"/>
    <property type="match status" value="1"/>
</dbReference>
<keyword evidence="1" id="KW-0547">Nucleotide-binding</keyword>
<evidence type="ECO:0000256" key="1">
    <source>
        <dbReference type="ARBA" id="ARBA00022741"/>
    </source>
</evidence>
<dbReference type="AlphaFoldDB" id="A0A0C3BH12"/>
<dbReference type="EMBL" id="KN833033">
    <property type="protein sequence ID" value="KIM76607.1"/>
    <property type="molecule type" value="Genomic_DNA"/>
</dbReference>
<dbReference type="GO" id="GO:0004674">
    <property type="term" value="F:protein serine/threonine kinase activity"/>
    <property type="evidence" value="ECO:0007669"/>
    <property type="project" value="TreeGrafter"/>
</dbReference>
<dbReference type="InterPro" id="IPR011009">
    <property type="entry name" value="Kinase-like_dom_sf"/>
</dbReference>
<evidence type="ECO:0000313" key="4">
    <source>
        <dbReference type="EMBL" id="KIM76607.1"/>
    </source>
</evidence>
<dbReference type="Proteomes" id="UP000054166">
    <property type="component" value="Unassembled WGS sequence"/>
</dbReference>
<organism evidence="4 5">
    <name type="scientific">Piloderma croceum (strain F 1598)</name>
    <dbReference type="NCBI Taxonomy" id="765440"/>
    <lineage>
        <taxon>Eukaryota</taxon>
        <taxon>Fungi</taxon>
        <taxon>Dikarya</taxon>
        <taxon>Basidiomycota</taxon>
        <taxon>Agaricomycotina</taxon>
        <taxon>Agaricomycetes</taxon>
        <taxon>Agaricomycetidae</taxon>
        <taxon>Atheliales</taxon>
        <taxon>Atheliaceae</taxon>
        <taxon>Piloderma</taxon>
    </lineage>
</organism>
<gene>
    <name evidence="4" type="ORF">PILCRDRAFT_12658</name>
</gene>
<evidence type="ECO:0000256" key="2">
    <source>
        <dbReference type="ARBA" id="ARBA00022840"/>
    </source>
</evidence>
<dbReference type="OrthoDB" id="3224178at2759"/>
<name>A0A0C3BH12_PILCF</name>
<dbReference type="SMART" id="SM00220">
    <property type="entry name" value="S_TKc"/>
    <property type="match status" value="1"/>
</dbReference>
<dbReference type="HOGENOM" id="CLU_054404_0_0_1"/>
<evidence type="ECO:0000259" key="3">
    <source>
        <dbReference type="PROSITE" id="PS50011"/>
    </source>
</evidence>
<keyword evidence="5" id="KW-1185">Reference proteome</keyword>
<proteinExistence type="predicted"/>
<sequence length="323" mass="36998">MPRPLPLSLQAWKNIDPFDRHSKPAWWMPWETLRLFFESKRYVLFKAGGPDGELSVPRPTKNGYLSPAAESFGLYGDRHNRDVAIKLVRKGDEDRSEYEILHLLNSAPLRNHLDNATITAVEYIECNDWNFAVIPFCDGCDDVLFRNAAKALDFTEQVVSGLCFLHDNRIAHSDISQENILMNHRGKIPHSACLGVDESPDFRSTFAVQYLITDFDFSSYSYIGPNSGLRIDPLSTGRPHKAPESVRSRFDPYAVDVYQVTRFLYAWFHAIVPEMSGLLELLQDMGYFDPRRRISMPAALSRLRSICAGIQHREILYTPRKLD</sequence>
<dbReference type="GO" id="GO:0005737">
    <property type="term" value="C:cytoplasm"/>
    <property type="evidence" value="ECO:0007669"/>
    <property type="project" value="TreeGrafter"/>
</dbReference>
<dbReference type="CDD" id="cd00180">
    <property type="entry name" value="PKc"/>
    <property type="match status" value="1"/>
</dbReference>
<evidence type="ECO:0000313" key="5">
    <source>
        <dbReference type="Proteomes" id="UP000054166"/>
    </source>
</evidence>
<reference evidence="4 5" key="1">
    <citation type="submission" date="2014-04" db="EMBL/GenBank/DDBJ databases">
        <authorList>
            <consortium name="DOE Joint Genome Institute"/>
            <person name="Kuo A."/>
            <person name="Tarkka M."/>
            <person name="Buscot F."/>
            <person name="Kohler A."/>
            <person name="Nagy L.G."/>
            <person name="Floudas D."/>
            <person name="Copeland A."/>
            <person name="Barry K.W."/>
            <person name="Cichocki N."/>
            <person name="Veneault-Fourrey C."/>
            <person name="LaButti K."/>
            <person name="Lindquist E.A."/>
            <person name="Lipzen A."/>
            <person name="Lundell T."/>
            <person name="Morin E."/>
            <person name="Murat C."/>
            <person name="Sun H."/>
            <person name="Tunlid A."/>
            <person name="Henrissat B."/>
            <person name="Grigoriev I.V."/>
            <person name="Hibbett D.S."/>
            <person name="Martin F."/>
            <person name="Nordberg H.P."/>
            <person name="Cantor M.N."/>
            <person name="Hua S.X."/>
        </authorList>
    </citation>
    <scope>NUCLEOTIDE SEQUENCE [LARGE SCALE GENOMIC DNA]</scope>
    <source>
        <strain evidence="4 5">F 1598</strain>
    </source>
</reference>
<dbReference type="PANTHER" id="PTHR24346:SF30">
    <property type="entry name" value="MATERNAL EMBRYONIC LEUCINE ZIPPER KINASE"/>
    <property type="match status" value="1"/>
</dbReference>
<dbReference type="Pfam" id="PF00069">
    <property type="entry name" value="Pkinase"/>
    <property type="match status" value="1"/>
</dbReference>
<dbReference type="STRING" id="765440.A0A0C3BH12"/>
<feature type="domain" description="Protein kinase" evidence="3">
    <location>
        <begin position="42"/>
        <end position="323"/>
    </location>
</feature>
<dbReference type="PANTHER" id="PTHR24346">
    <property type="entry name" value="MAP/MICROTUBULE AFFINITY-REGULATING KINASE"/>
    <property type="match status" value="1"/>
</dbReference>
<dbReference type="GO" id="GO:0005524">
    <property type="term" value="F:ATP binding"/>
    <property type="evidence" value="ECO:0007669"/>
    <property type="project" value="UniProtKB-KW"/>
</dbReference>
<dbReference type="Gene3D" id="1.10.510.10">
    <property type="entry name" value="Transferase(Phosphotransferase) domain 1"/>
    <property type="match status" value="1"/>
</dbReference>
<dbReference type="GO" id="GO:0035556">
    <property type="term" value="P:intracellular signal transduction"/>
    <property type="evidence" value="ECO:0007669"/>
    <property type="project" value="TreeGrafter"/>
</dbReference>
<dbReference type="SUPFAM" id="SSF56112">
    <property type="entry name" value="Protein kinase-like (PK-like)"/>
    <property type="match status" value="1"/>
</dbReference>